<gene>
    <name evidence="1" type="ORF">GCM10008942_30950</name>
</gene>
<dbReference type="Proteomes" id="UP001499951">
    <property type="component" value="Unassembled WGS sequence"/>
</dbReference>
<reference evidence="1 2" key="1">
    <citation type="journal article" date="2019" name="Int. J. Syst. Evol. Microbiol.">
        <title>The Global Catalogue of Microorganisms (GCM) 10K type strain sequencing project: providing services to taxonomists for standard genome sequencing and annotation.</title>
        <authorList>
            <consortium name="The Broad Institute Genomics Platform"/>
            <consortium name="The Broad Institute Genome Sequencing Center for Infectious Disease"/>
            <person name="Wu L."/>
            <person name="Ma J."/>
        </authorList>
    </citation>
    <scope>NUCLEOTIDE SEQUENCE [LARGE SCALE GENOMIC DNA]</scope>
    <source>
        <strain evidence="1 2">JCM 15089</strain>
    </source>
</reference>
<evidence type="ECO:0000313" key="1">
    <source>
        <dbReference type="EMBL" id="GAA0579875.1"/>
    </source>
</evidence>
<sequence length="267" mass="29573">MSAVGKPKIILLGQKDPNKEVELSRDEGPFESWLAVAQDMWGMGNLTPFDHVFASRAIGTIVPTQGGNFGCVCYQLGARLFTFSREAGIWIDTFEGESALSTLEKRPKKDKIKLAIWKPGSGQLGNNRLTHCAILSPSKLTGSPQGLAFEAAKALKKDGQLFVADVMCGPKGQPAADRRRLEDWKKWLTDAGLKFYSEVDLTSDVRSTLLRGLNNSVNMAANVRHLQEPWRGQRFKAFEKELEQVVVLHTAFERGFATANGLYFTKP</sequence>
<dbReference type="EMBL" id="BAAADD010000008">
    <property type="protein sequence ID" value="GAA0579875.1"/>
    <property type="molecule type" value="Genomic_DNA"/>
</dbReference>
<name>A0ABN1F1E9_9PROT</name>
<dbReference type="RefSeq" id="WP_166936955.1">
    <property type="nucleotide sequence ID" value="NZ_BAAADD010000008.1"/>
</dbReference>
<dbReference type="SUPFAM" id="SSF53335">
    <property type="entry name" value="S-adenosyl-L-methionine-dependent methyltransferases"/>
    <property type="match status" value="1"/>
</dbReference>
<accession>A0ABN1F1E9</accession>
<evidence type="ECO:0000313" key="2">
    <source>
        <dbReference type="Proteomes" id="UP001499951"/>
    </source>
</evidence>
<dbReference type="Gene3D" id="3.40.50.150">
    <property type="entry name" value="Vaccinia Virus protein VP39"/>
    <property type="match status" value="1"/>
</dbReference>
<comment type="caution">
    <text evidence="1">The sequence shown here is derived from an EMBL/GenBank/DDBJ whole genome shotgun (WGS) entry which is preliminary data.</text>
</comment>
<keyword evidence="2" id="KW-1185">Reference proteome</keyword>
<organism evidence="1 2">
    <name type="scientific">Rhizomicrobium electricum</name>
    <dbReference type="NCBI Taxonomy" id="480070"/>
    <lineage>
        <taxon>Bacteria</taxon>
        <taxon>Pseudomonadati</taxon>
        <taxon>Pseudomonadota</taxon>
        <taxon>Alphaproteobacteria</taxon>
        <taxon>Micropepsales</taxon>
        <taxon>Micropepsaceae</taxon>
        <taxon>Rhizomicrobium</taxon>
    </lineage>
</organism>
<proteinExistence type="predicted"/>
<dbReference type="InterPro" id="IPR029063">
    <property type="entry name" value="SAM-dependent_MTases_sf"/>
</dbReference>
<protein>
    <submittedName>
        <fullName evidence="1">Uncharacterized protein</fullName>
    </submittedName>
</protein>